<reference evidence="1 3" key="1">
    <citation type="submission" date="2015-09" db="EMBL/GenBank/DDBJ databases">
        <authorList>
            <consortium name="Pathogen Informatics"/>
        </authorList>
    </citation>
    <scope>NUCLEOTIDE SEQUENCE [LARGE SCALE GENOMIC DNA]</scope>
    <source>
        <strain evidence="1 3">2789STDY5834842</strain>
    </source>
</reference>
<organism evidence="1 3">
    <name type="scientific">Phocaeicola vulgatus</name>
    <name type="common">Bacteroides vulgatus</name>
    <dbReference type="NCBI Taxonomy" id="821"/>
    <lineage>
        <taxon>Bacteria</taxon>
        <taxon>Pseudomonadati</taxon>
        <taxon>Bacteroidota</taxon>
        <taxon>Bacteroidia</taxon>
        <taxon>Bacteroidales</taxon>
        <taxon>Bacteroidaceae</taxon>
        <taxon>Phocaeicola</taxon>
    </lineage>
</organism>
<name>A0A174GJY7_PHOVU</name>
<dbReference type="EMBL" id="CYZI01000013">
    <property type="protein sequence ID" value="CUO61229.1"/>
    <property type="molecule type" value="Genomic_DNA"/>
</dbReference>
<dbReference type="AlphaFoldDB" id="A0A174GJY7"/>
<proteinExistence type="predicted"/>
<sequence>MILVKGVSKGTIRIHCNELNYTLFELFYLNLLQSILIGTDRPAWILINNGSGNIASFLRG</sequence>
<reference evidence="2 4" key="2">
    <citation type="submission" date="2019-09" db="EMBL/GenBank/DDBJ databases">
        <title>Commensal-derived Metabolites Govern Vibrio cholerae Pathogenesis in Host.</title>
        <authorList>
            <person name="Yoon S.S."/>
            <person name="Yoon M.Y."/>
        </authorList>
    </citation>
    <scope>NUCLEOTIDE SEQUENCE [LARGE SCALE GENOMIC DNA]</scope>
    <source>
        <strain evidence="2 4">VIC01</strain>
    </source>
</reference>
<evidence type="ECO:0000313" key="1">
    <source>
        <dbReference type="EMBL" id="CUO61229.1"/>
    </source>
</evidence>
<evidence type="ECO:0000313" key="2">
    <source>
        <dbReference type="EMBL" id="QEW34787.1"/>
    </source>
</evidence>
<dbReference type="Proteomes" id="UP000326091">
    <property type="component" value="Chromosome"/>
</dbReference>
<dbReference type="Proteomes" id="UP000095333">
    <property type="component" value="Unassembled WGS sequence"/>
</dbReference>
<gene>
    <name evidence="1" type="ORF">ERS852457_02362</name>
    <name evidence="2" type="ORF">VIC01_00223</name>
</gene>
<evidence type="ECO:0000313" key="3">
    <source>
        <dbReference type="Proteomes" id="UP000095333"/>
    </source>
</evidence>
<accession>A0A174GJY7</accession>
<protein>
    <submittedName>
        <fullName evidence="1">Uncharacterized protein</fullName>
    </submittedName>
</protein>
<evidence type="ECO:0000313" key="4">
    <source>
        <dbReference type="Proteomes" id="UP000326091"/>
    </source>
</evidence>
<dbReference type="EMBL" id="CP043529">
    <property type="protein sequence ID" value="QEW34787.1"/>
    <property type="molecule type" value="Genomic_DNA"/>
</dbReference>